<accession>A0A174GRM7</accession>
<sequence length="66" mass="7893">MSIQEKIKAKEEQILKKREKIKKEEEGIKKLEKEIENLKTLEIKGLINEVDIPYEELVKMIKELKN</sequence>
<proteinExistence type="predicted"/>
<dbReference type="EMBL" id="CYZV01000036">
    <property type="protein sequence ID" value="CUO63927.1"/>
    <property type="molecule type" value="Genomic_DNA"/>
</dbReference>
<name>A0A174GRM7_9CLOT</name>
<dbReference type="GeneID" id="83012152"/>
<dbReference type="Proteomes" id="UP000095558">
    <property type="component" value="Unassembled WGS sequence"/>
</dbReference>
<evidence type="ECO:0000313" key="3">
    <source>
        <dbReference type="Proteomes" id="UP000095558"/>
    </source>
</evidence>
<protein>
    <submittedName>
        <fullName evidence="2">Uncharacterized protein</fullName>
    </submittedName>
</protein>
<evidence type="ECO:0000256" key="1">
    <source>
        <dbReference type="SAM" id="Coils"/>
    </source>
</evidence>
<dbReference type="AlphaFoldDB" id="A0A174GRM7"/>
<keyword evidence="1" id="KW-0175">Coiled coil</keyword>
<gene>
    <name evidence="2" type="ORF">ERS852470_02924</name>
</gene>
<feature type="coiled-coil region" evidence="1">
    <location>
        <begin position="7"/>
        <end position="41"/>
    </location>
</feature>
<organism evidence="2 3">
    <name type="scientific">Clostridium disporicum</name>
    <dbReference type="NCBI Taxonomy" id="84024"/>
    <lineage>
        <taxon>Bacteria</taxon>
        <taxon>Bacillati</taxon>
        <taxon>Bacillota</taxon>
        <taxon>Clostridia</taxon>
        <taxon>Eubacteriales</taxon>
        <taxon>Clostridiaceae</taxon>
        <taxon>Clostridium</taxon>
    </lineage>
</organism>
<dbReference type="RefSeq" id="WP_042398862.1">
    <property type="nucleotide sequence ID" value="NZ_CYZV01000036.1"/>
</dbReference>
<reference evidence="2 3" key="1">
    <citation type="submission" date="2015-09" db="EMBL/GenBank/DDBJ databases">
        <authorList>
            <consortium name="Pathogen Informatics"/>
        </authorList>
    </citation>
    <scope>NUCLEOTIDE SEQUENCE [LARGE SCALE GENOMIC DNA]</scope>
    <source>
        <strain evidence="2 3">2789STDY5834855</strain>
    </source>
</reference>
<evidence type="ECO:0000313" key="2">
    <source>
        <dbReference type="EMBL" id="CUO63927.1"/>
    </source>
</evidence>